<dbReference type="GO" id="GO:0004519">
    <property type="term" value="F:endonuclease activity"/>
    <property type="evidence" value="ECO:0007669"/>
    <property type="project" value="UniProtKB-KW"/>
</dbReference>
<comment type="caution">
    <text evidence="2">The sequence shown here is derived from an EMBL/GenBank/DDBJ whole genome shotgun (WGS) entry which is preliminary data.</text>
</comment>
<gene>
    <name evidence="2" type="ORF">IQ266_20955</name>
</gene>
<dbReference type="InterPro" id="IPR008538">
    <property type="entry name" value="Uma2"/>
</dbReference>
<dbReference type="PANTHER" id="PTHR34107:SF8">
    <property type="entry name" value="UNIDENTIFIED OPEN READING FRAME"/>
    <property type="match status" value="1"/>
</dbReference>
<evidence type="ECO:0000313" key="2">
    <source>
        <dbReference type="EMBL" id="MBE9032213.1"/>
    </source>
</evidence>
<proteinExistence type="predicted"/>
<keyword evidence="2" id="KW-0540">Nuclease</keyword>
<dbReference type="AlphaFoldDB" id="A0A928VR21"/>
<dbReference type="Proteomes" id="UP000625316">
    <property type="component" value="Unassembled WGS sequence"/>
</dbReference>
<dbReference type="InterPro" id="IPR011335">
    <property type="entry name" value="Restrct_endonuc-II-like"/>
</dbReference>
<sequence length="193" mass="21158">MVQAPSPEVAESLISLDAFLALPETKPASEFVDGRIIQKAMPQGKHSALVPLINGALRGQQIARAFSELRCTFGGRSIVPDVSVFVWERIAYDAAGDIANAFLLAPDWTIEILSPDKRQLEMLDGGVVKNIVFCLEHGSQMGWLIDPDDRTVFVYYPDRTMVGLDAIDAVLPVPEFAQDLTMTVGHLFECLAK</sequence>
<name>A0A928VR21_9CYAN</name>
<keyword evidence="2" id="KW-0378">Hydrolase</keyword>
<dbReference type="PANTHER" id="PTHR34107">
    <property type="entry name" value="SLL0198 PROTEIN-RELATED"/>
    <property type="match status" value="1"/>
</dbReference>
<evidence type="ECO:0000313" key="3">
    <source>
        <dbReference type="Proteomes" id="UP000625316"/>
    </source>
</evidence>
<reference evidence="2" key="1">
    <citation type="submission" date="2020-10" db="EMBL/GenBank/DDBJ databases">
        <authorList>
            <person name="Castelo-Branco R."/>
            <person name="Eusebio N."/>
            <person name="Adriana R."/>
            <person name="Vieira A."/>
            <person name="Brugerolle De Fraissinette N."/>
            <person name="Rezende De Castro R."/>
            <person name="Schneider M.P."/>
            <person name="Vasconcelos V."/>
            <person name="Leao P.N."/>
        </authorList>
    </citation>
    <scope>NUCLEOTIDE SEQUENCE</scope>
    <source>
        <strain evidence="2">LEGE 11480</strain>
    </source>
</reference>
<keyword evidence="3" id="KW-1185">Reference proteome</keyword>
<dbReference type="RefSeq" id="WP_264327032.1">
    <property type="nucleotide sequence ID" value="NZ_JADEXQ010000093.1"/>
</dbReference>
<dbReference type="Gene3D" id="3.90.1570.10">
    <property type="entry name" value="tt1808, chain A"/>
    <property type="match status" value="1"/>
</dbReference>
<organism evidence="2 3">
    <name type="scientific">Romeriopsis navalis LEGE 11480</name>
    <dbReference type="NCBI Taxonomy" id="2777977"/>
    <lineage>
        <taxon>Bacteria</taxon>
        <taxon>Bacillati</taxon>
        <taxon>Cyanobacteriota</taxon>
        <taxon>Cyanophyceae</taxon>
        <taxon>Leptolyngbyales</taxon>
        <taxon>Leptolyngbyaceae</taxon>
        <taxon>Romeriopsis</taxon>
        <taxon>Romeriopsis navalis</taxon>
    </lineage>
</organism>
<evidence type="ECO:0000259" key="1">
    <source>
        <dbReference type="Pfam" id="PF05685"/>
    </source>
</evidence>
<feature type="domain" description="Putative restriction endonuclease" evidence="1">
    <location>
        <begin position="17"/>
        <end position="184"/>
    </location>
</feature>
<dbReference type="SUPFAM" id="SSF52980">
    <property type="entry name" value="Restriction endonuclease-like"/>
    <property type="match status" value="1"/>
</dbReference>
<keyword evidence="2" id="KW-0255">Endonuclease</keyword>
<dbReference type="InterPro" id="IPR012296">
    <property type="entry name" value="Nuclease_put_TT1808"/>
</dbReference>
<dbReference type="Pfam" id="PF05685">
    <property type="entry name" value="Uma2"/>
    <property type="match status" value="1"/>
</dbReference>
<protein>
    <submittedName>
        <fullName evidence="2">Uma2 family endonuclease</fullName>
    </submittedName>
</protein>
<dbReference type="CDD" id="cd06260">
    <property type="entry name" value="DUF820-like"/>
    <property type="match status" value="1"/>
</dbReference>
<accession>A0A928VR21</accession>
<dbReference type="EMBL" id="JADEXQ010000093">
    <property type="protein sequence ID" value="MBE9032213.1"/>
    <property type="molecule type" value="Genomic_DNA"/>
</dbReference>